<name>G2ZRU4_9RALS</name>
<proteinExistence type="predicted"/>
<organism evidence="1">
    <name type="scientific">blood disease bacterium R229</name>
    <dbReference type="NCBI Taxonomy" id="741978"/>
    <lineage>
        <taxon>Bacteria</taxon>
        <taxon>Pseudomonadati</taxon>
        <taxon>Pseudomonadota</taxon>
        <taxon>Betaproteobacteria</taxon>
        <taxon>Burkholderiales</taxon>
        <taxon>Burkholderiaceae</taxon>
        <taxon>Ralstonia</taxon>
        <taxon>Ralstonia solanacearum species complex</taxon>
    </lineage>
</organism>
<protein>
    <submittedName>
        <fullName evidence="1">Hypothethical protein</fullName>
    </submittedName>
</protein>
<accession>G2ZRU4</accession>
<dbReference type="EMBL" id="FR854071">
    <property type="protein sequence ID" value="CCA81725.1"/>
    <property type="molecule type" value="Genomic_DNA"/>
</dbReference>
<gene>
    <name evidence="1" type="ORF">BDB_150287</name>
</gene>
<evidence type="ECO:0000313" key="1">
    <source>
        <dbReference type="EMBL" id="CCA81725.1"/>
    </source>
</evidence>
<reference evidence="1" key="1">
    <citation type="journal article" date="2011" name="PLoS ONE">
        <title>Ralstonia syzygii, the Blood Disease Bacterium and some Asian R. solanacearum strains form a single genomic species despite divergent lifestyles.</title>
        <authorList>
            <person name="Remenant B."/>
            <person name="de Cambiaire J.C."/>
            <person name="Cellier G."/>
            <person name="Jacobs J.M."/>
            <person name="Mangenot S."/>
            <person name="Barbe V."/>
            <person name="Lajus A."/>
            <person name="Vallenet D."/>
            <person name="Medigue C."/>
            <person name="Fegan M."/>
            <person name="Allen C."/>
            <person name="Prior P."/>
        </authorList>
    </citation>
    <scope>NUCLEOTIDE SEQUENCE</scope>
    <source>
        <strain evidence="1">R229</strain>
    </source>
</reference>
<sequence>MNLKRHTLPDGKVLCGADVSARQAWLPGKPGLQGHAES</sequence>
<reference evidence="1" key="2">
    <citation type="submission" date="2011-04" db="EMBL/GenBank/DDBJ databases">
        <authorList>
            <person name="Genoscope - CEA"/>
        </authorList>
    </citation>
    <scope>NUCLEOTIDE SEQUENCE</scope>
    <source>
        <strain evidence="1">R229</strain>
    </source>
</reference>
<dbReference type="AlphaFoldDB" id="G2ZRU4"/>